<dbReference type="RefSeq" id="WP_188884105.1">
    <property type="nucleotide sequence ID" value="NZ_BMPF01000004.1"/>
</dbReference>
<evidence type="ECO:0000313" key="6">
    <source>
        <dbReference type="EMBL" id="GGL40988.1"/>
    </source>
</evidence>
<sequence length="727" mass="79874">MSADTRRQKAERIRHLLDTEGDAVHENTQVFNEGRYESTANLDDYDELKNEARAIKEDAIERLPELIDQVTEAVEANGGSVYVADDAADANRYITEVVDGRDVVKSKSMTSEEIEVNESLEARGGDVWETDLAEFVLQVADEAPSHIVAPAIHKSREEIATLFNEVFDPEEPLETAEELTRFAREYLGEKILDAEVGMTGANFVTADTGTLALVTSEGNARKCVQATDTHVAVAGVEKLVPSVEDLQPFVELIGRSGTGQDITSYVSLFTPPSDSPTFGGNELESGDDREFHLVLIDNGRMEMREDDQLRETLYCIRCSACANSCANFQHVGGHAFGGETYSGGIATGWEAGVHGEDSAAEFNDLCTGCSRCVNQCPVNIDIPWINTVVRDRINRGKDGDLDFLVEGLTPDEEPGGVDLQKRLFGNFDTLAKLGSAFAPLSNWAARTGPARSLLERTLGVDSRRELPEFERESLVEWFEKRGPRVSRDEARRQVALYPDAYTNYVRTERGKAAVRVLEALDVRVDVPPAGESGRAPLSQGMVSTAQSNADAVYDALAPAIAAGHDVVVIEPSDLAMFHREYERLLPEDDYAALQEHSYELMEYVYGLLENGADIDVLPGGDDERIAYHSHCQQRTLDLEPYTVAVLEDCGFDVTTSDVECCGMAGSFGYKSEYYELSVDVGETLVDQFTTEDTADRTVVASGTSCLEQLDALLTRRPAHPVRLLDTQ</sequence>
<evidence type="ECO:0000256" key="2">
    <source>
        <dbReference type="ARBA" id="ARBA00022485"/>
    </source>
</evidence>
<dbReference type="Gene3D" id="1.10.1060.10">
    <property type="entry name" value="Alpha-helical ferredoxin"/>
    <property type="match status" value="1"/>
</dbReference>
<name>A0A830FCV0_9EURY</name>
<dbReference type="EMBL" id="BMPF01000004">
    <property type="protein sequence ID" value="GGL40988.1"/>
    <property type="molecule type" value="Genomic_DNA"/>
</dbReference>
<dbReference type="OrthoDB" id="230142at2157"/>
<dbReference type="GO" id="GO:0016491">
    <property type="term" value="F:oxidoreductase activity"/>
    <property type="evidence" value="ECO:0007669"/>
    <property type="project" value="UniProtKB-ARBA"/>
</dbReference>
<feature type="domain" description="4Fe-4S ferredoxin-type" evidence="5">
    <location>
        <begin position="358"/>
        <end position="385"/>
    </location>
</feature>
<keyword evidence="2" id="KW-0004">4Fe-4S</keyword>
<evidence type="ECO:0000313" key="7">
    <source>
        <dbReference type="Proteomes" id="UP000628840"/>
    </source>
</evidence>
<dbReference type="PROSITE" id="PS51379">
    <property type="entry name" value="4FE4S_FER_2"/>
    <property type="match status" value="1"/>
</dbReference>
<dbReference type="InterPro" id="IPR024185">
    <property type="entry name" value="FTHF_cligase-like_sf"/>
</dbReference>
<dbReference type="Gene3D" id="3.40.50.10420">
    <property type="entry name" value="NagB/RpiA/CoA transferase-like"/>
    <property type="match status" value="1"/>
</dbReference>
<dbReference type="InterPro" id="IPR037171">
    <property type="entry name" value="NagB/RpiA_transferase-like"/>
</dbReference>
<dbReference type="InterPro" id="IPR003741">
    <property type="entry name" value="LUD_dom"/>
</dbReference>
<keyword evidence="3" id="KW-0677">Repeat</keyword>
<keyword evidence="2" id="KW-0479">Metal-binding</keyword>
<dbReference type="InterPro" id="IPR017900">
    <property type="entry name" value="4Fe4S_Fe_S_CS"/>
</dbReference>
<accession>A0A830FCV0</accession>
<gene>
    <name evidence="6" type="ORF">GCM10009037_25820</name>
</gene>
<dbReference type="InterPro" id="IPR004452">
    <property type="entry name" value="LutB/LldF"/>
</dbReference>
<evidence type="ECO:0000256" key="3">
    <source>
        <dbReference type="ARBA" id="ARBA00022737"/>
    </source>
</evidence>
<dbReference type="SUPFAM" id="SSF100950">
    <property type="entry name" value="NagB/RpiA/CoA transferase-like"/>
    <property type="match status" value="1"/>
</dbReference>
<keyword evidence="1" id="KW-0813">Transport</keyword>
<dbReference type="Pfam" id="PF02589">
    <property type="entry name" value="LUD_dom"/>
    <property type="match status" value="1"/>
</dbReference>
<dbReference type="InterPro" id="IPR017896">
    <property type="entry name" value="4Fe4S_Fe-S-bd"/>
</dbReference>
<keyword evidence="2" id="KW-0411">Iron-sulfur</keyword>
<evidence type="ECO:0000256" key="4">
    <source>
        <dbReference type="ARBA" id="ARBA00022982"/>
    </source>
</evidence>
<dbReference type="PANTHER" id="PTHR47153:SF2">
    <property type="entry name" value="LACTATE UTILIZATION PROTEIN B"/>
    <property type="match status" value="1"/>
</dbReference>
<keyword evidence="7" id="KW-1185">Reference proteome</keyword>
<dbReference type="Pfam" id="PF13183">
    <property type="entry name" value="Fer4_8"/>
    <property type="match status" value="1"/>
</dbReference>
<protein>
    <recommendedName>
        <fullName evidence="5">4Fe-4S ferredoxin-type domain-containing protein</fullName>
    </recommendedName>
</protein>
<dbReference type="InterPro" id="IPR009051">
    <property type="entry name" value="Helical_ferredxn"/>
</dbReference>
<dbReference type="PANTHER" id="PTHR47153">
    <property type="entry name" value="LACTATE UTILIZATION PROTEIN B"/>
    <property type="match status" value="1"/>
</dbReference>
<dbReference type="SUPFAM" id="SSF46548">
    <property type="entry name" value="alpha-helical ferredoxin"/>
    <property type="match status" value="1"/>
</dbReference>
<dbReference type="GO" id="GO:0051539">
    <property type="term" value="F:4 iron, 4 sulfur cluster binding"/>
    <property type="evidence" value="ECO:0007669"/>
    <property type="project" value="UniProtKB-KW"/>
</dbReference>
<evidence type="ECO:0000256" key="1">
    <source>
        <dbReference type="ARBA" id="ARBA00022448"/>
    </source>
</evidence>
<dbReference type="Proteomes" id="UP000628840">
    <property type="component" value="Unassembled WGS sequence"/>
</dbReference>
<organism evidence="6 7">
    <name type="scientific">Halarchaeum grantii</name>
    <dbReference type="NCBI Taxonomy" id="1193105"/>
    <lineage>
        <taxon>Archaea</taxon>
        <taxon>Methanobacteriati</taxon>
        <taxon>Methanobacteriota</taxon>
        <taxon>Stenosarchaea group</taxon>
        <taxon>Halobacteria</taxon>
        <taxon>Halobacteriales</taxon>
        <taxon>Halobacteriaceae</taxon>
    </lineage>
</organism>
<evidence type="ECO:0000259" key="5">
    <source>
        <dbReference type="PROSITE" id="PS51379"/>
    </source>
</evidence>
<keyword evidence="4" id="KW-0249">Electron transport</keyword>
<dbReference type="PROSITE" id="PS00198">
    <property type="entry name" value="4FE4S_FER_1"/>
    <property type="match status" value="1"/>
</dbReference>
<proteinExistence type="predicted"/>
<reference evidence="6 7" key="1">
    <citation type="journal article" date="2019" name="Int. J. Syst. Evol. Microbiol.">
        <title>The Global Catalogue of Microorganisms (GCM) 10K type strain sequencing project: providing services to taxonomists for standard genome sequencing and annotation.</title>
        <authorList>
            <consortium name="The Broad Institute Genomics Platform"/>
            <consortium name="The Broad Institute Genome Sequencing Center for Infectious Disease"/>
            <person name="Wu L."/>
            <person name="Ma J."/>
        </authorList>
    </citation>
    <scope>NUCLEOTIDE SEQUENCE [LARGE SCALE GENOMIC DNA]</scope>
    <source>
        <strain evidence="6 7">JCM 19585</strain>
    </source>
</reference>
<comment type="caution">
    <text evidence="6">The sequence shown here is derived from an EMBL/GenBank/DDBJ whole genome shotgun (WGS) entry which is preliminary data.</text>
</comment>
<keyword evidence="2" id="KW-0408">Iron</keyword>
<dbReference type="AlphaFoldDB" id="A0A830FCV0"/>
<dbReference type="GO" id="GO:0006089">
    <property type="term" value="P:lactate metabolic process"/>
    <property type="evidence" value="ECO:0007669"/>
    <property type="project" value="InterPro"/>
</dbReference>